<feature type="domain" description="Major facilitator superfamily (MFS) profile" evidence="7">
    <location>
        <begin position="5"/>
        <end position="387"/>
    </location>
</feature>
<dbReference type="Proteomes" id="UP000034881">
    <property type="component" value="Unassembled WGS sequence"/>
</dbReference>
<proteinExistence type="predicted"/>
<evidence type="ECO:0000259" key="7">
    <source>
        <dbReference type="PROSITE" id="PS50850"/>
    </source>
</evidence>
<dbReference type="InterPro" id="IPR036259">
    <property type="entry name" value="MFS_trans_sf"/>
</dbReference>
<evidence type="ECO:0000256" key="5">
    <source>
        <dbReference type="ARBA" id="ARBA00023136"/>
    </source>
</evidence>
<gene>
    <name evidence="8" type="ORF">UT77_C0006G0034</name>
</gene>
<feature type="transmembrane region" description="Helical" evidence="6">
    <location>
        <begin position="277"/>
        <end position="294"/>
    </location>
</feature>
<evidence type="ECO:0000256" key="2">
    <source>
        <dbReference type="ARBA" id="ARBA00022448"/>
    </source>
</evidence>
<keyword evidence="2" id="KW-0813">Transport</keyword>
<keyword evidence="4 6" id="KW-1133">Transmembrane helix</keyword>
<feature type="transmembrane region" description="Helical" evidence="6">
    <location>
        <begin position="244"/>
        <end position="265"/>
    </location>
</feature>
<evidence type="ECO:0000256" key="4">
    <source>
        <dbReference type="ARBA" id="ARBA00022989"/>
    </source>
</evidence>
<reference evidence="8 9" key="1">
    <citation type="journal article" date="2015" name="Nature">
        <title>rRNA introns, odd ribosomes, and small enigmatic genomes across a large radiation of phyla.</title>
        <authorList>
            <person name="Brown C.T."/>
            <person name="Hug L.A."/>
            <person name="Thomas B.C."/>
            <person name="Sharon I."/>
            <person name="Castelle C.J."/>
            <person name="Singh A."/>
            <person name="Wilkins M.J."/>
            <person name="Williams K.H."/>
            <person name="Banfield J.F."/>
        </authorList>
    </citation>
    <scope>NUCLEOTIDE SEQUENCE [LARGE SCALE GENOMIC DNA]</scope>
</reference>
<accession>A0A0G0TV71</accession>
<feature type="transmembrane region" description="Helical" evidence="6">
    <location>
        <begin position="367"/>
        <end position="386"/>
    </location>
</feature>
<dbReference type="CDD" id="cd17325">
    <property type="entry name" value="MFS_MdtG_SLC18_like"/>
    <property type="match status" value="1"/>
</dbReference>
<dbReference type="GO" id="GO:0016020">
    <property type="term" value="C:membrane"/>
    <property type="evidence" value="ECO:0007669"/>
    <property type="project" value="UniProtKB-SubCell"/>
</dbReference>
<feature type="transmembrane region" description="Helical" evidence="6">
    <location>
        <begin position="160"/>
        <end position="182"/>
    </location>
</feature>
<protein>
    <submittedName>
        <fullName evidence="8">Major facilitator superfamily</fullName>
    </submittedName>
</protein>
<dbReference type="InterPro" id="IPR011701">
    <property type="entry name" value="MFS"/>
</dbReference>
<feature type="transmembrane region" description="Helical" evidence="6">
    <location>
        <begin position="129"/>
        <end position="154"/>
    </location>
</feature>
<organism evidence="8 9">
    <name type="scientific">Candidatus Daviesbacteria bacterium GW2011_GWC2_40_12</name>
    <dbReference type="NCBI Taxonomy" id="1618431"/>
    <lineage>
        <taxon>Bacteria</taxon>
        <taxon>Candidatus Daviesiibacteriota</taxon>
    </lineage>
</organism>
<feature type="transmembrane region" description="Helical" evidence="6">
    <location>
        <begin position="96"/>
        <end position="117"/>
    </location>
</feature>
<dbReference type="PANTHER" id="PTHR23504:SF15">
    <property type="entry name" value="MAJOR FACILITATOR SUPERFAMILY (MFS) PROFILE DOMAIN-CONTAINING PROTEIN"/>
    <property type="match status" value="1"/>
</dbReference>
<dbReference type="PROSITE" id="PS50850">
    <property type="entry name" value="MFS"/>
    <property type="match status" value="1"/>
</dbReference>
<dbReference type="EMBL" id="LBYB01000006">
    <property type="protein sequence ID" value="KKR41802.1"/>
    <property type="molecule type" value="Genomic_DNA"/>
</dbReference>
<dbReference type="Pfam" id="PF07690">
    <property type="entry name" value="MFS_1"/>
    <property type="match status" value="2"/>
</dbReference>
<comment type="caution">
    <text evidence="8">The sequence shown here is derived from an EMBL/GenBank/DDBJ whole genome shotgun (WGS) entry which is preliminary data.</text>
</comment>
<feature type="transmembrane region" description="Helical" evidence="6">
    <location>
        <begin position="203"/>
        <end position="224"/>
    </location>
</feature>
<dbReference type="PANTHER" id="PTHR23504">
    <property type="entry name" value="MAJOR FACILITATOR SUPERFAMILY DOMAIN-CONTAINING PROTEIN 10"/>
    <property type="match status" value="1"/>
</dbReference>
<feature type="transmembrane region" description="Helical" evidence="6">
    <location>
        <begin position="7"/>
        <end position="27"/>
    </location>
</feature>
<dbReference type="PRINTS" id="PR01035">
    <property type="entry name" value="TCRTETA"/>
</dbReference>
<evidence type="ECO:0000313" key="8">
    <source>
        <dbReference type="EMBL" id="KKR41802.1"/>
    </source>
</evidence>
<dbReference type="InterPro" id="IPR001958">
    <property type="entry name" value="Tet-R_TetA/multi-R_MdtG-like"/>
</dbReference>
<keyword evidence="3 6" id="KW-0812">Transmembrane</keyword>
<feature type="transmembrane region" description="Helical" evidence="6">
    <location>
        <begin position="39"/>
        <end position="59"/>
    </location>
</feature>
<comment type="subcellular location">
    <subcellularLocation>
        <location evidence="1">Membrane</location>
        <topology evidence="1">Multi-pass membrane protein</topology>
    </subcellularLocation>
</comment>
<evidence type="ECO:0000256" key="3">
    <source>
        <dbReference type="ARBA" id="ARBA00022692"/>
    </source>
</evidence>
<dbReference type="InterPro" id="IPR020846">
    <property type="entry name" value="MFS_dom"/>
</dbReference>
<dbReference type="Gene3D" id="1.20.1250.20">
    <property type="entry name" value="MFS general substrate transporter like domains"/>
    <property type="match status" value="1"/>
</dbReference>
<name>A0A0G0TV71_9BACT</name>
<dbReference type="AlphaFoldDB" id="A0A0G0TV71"/>
<dbReference type="GO" id="GO:0022857">
    <property type="term" value="F:transmembrane transporter activity"/>
    <property type="evidence" value="ECO:0007669"/>
    <property type="project" value="InterPro"/>
</dbReference>
<keyword evidence="5 6" id="KW-0472">Membrane</keyword>
<evidence type="ECO:0000256" key="1">
    <source>
        <dbReference type="ARBA" id="ARBA00004141"/>
    </source>
</evidence>
<feature type="transmembrane region" description="Helical" evidence="6">
    <location>
        <begin position="71"/>
        <end position="90"/>
    </location>
</feature>
<evidence type="ECO:0000313" key="9">
    <source>
        <dbReference type="Proteomes" id="UP000034881"/>
    </source>
</evidence>
<evidence type="ECO:0000256" key="6">
    <source>
        <dbReference type="SAM" id="Phobius"/>
    </source>
</evidence>
<sequence>MRKPRLFFIYLAIFVNIVGFGMVFPLLPFYAQHFNASDTTIGLLAASFAIAQFFLAPIWGRLSDRFGRKPILAVALIGLSLSFLMFGLSTSLFGLFAARILQGCFSSASIAVAQAYVSDVTSKEDRIKGMGNLGAALSAGFVFGPGMGGILSGISLSFPFFVAAAIALVNFAGVLVFLPESLTKKAEKLVIKEGFFNLKHMYLGLKGEMAPFFILNFLWSFAITNNEVAVPLFGSEKLDLHVNTIGYFFSIQGLLAVFVQIFLVYKITRFFGEHKTVIIGICILAAGLFLIPFAKSQIFLLLFMAFMIAGSSMTKPTLASLVSKHTKEGQGTTMGIFASFESLGRVFGPLLGGWLFSTFGFHSPFTISAVLILLTLVFVVQVKGFLRHK</sequence>
<dbReference type="SUPFAM" id="SSF103473">
    <property type="entry name" value="MFS general substrate transporter"/>
    <property type="match status" value="1"/>
</dbReference>